<keyword evidence="3" id="KW-0560">Oxidoreductase</keyword>
<dbReference type="InterPro" id="IPR013328">
    <property type="entry name" value="6PGD_dom2"/>
</dbReference>
<dbReference type="AlphaFoldDB" id="A0A6A5YA05"/>
<feature type="region of interest" description="Disordered" evidence="4">
    <location>
        <begin position="143"/>
        <end position="170"/>
    </location>
</feature>
<dbReference type="InterPro" id="IPR013332">
    <property type="entry name" value="KPR_N"/>
</dbReference>
<evidence type="ECO:0008006" key="9">
    <source>
        <dbReference type="Google" id="ProtNLM"/>
    </source>
</evidence>
<dbReference type="Pfam" id="PF08546">
    <property type="entry name" value="ApbA_C"/>
    <property type="match status" value="1"/>
</dbReference>
<dbReference type="GeneID" id="54281573"/>
<evidence type="ECO:0000256" key="2">
    <source>
        <dbReference type="ARBA" id="ARBA00022857"/>
    </source>
</evidence>
<dbReference type="GO" id="GO:0005739">
    <property type="term" value="C:mitochondrion"/>
    <property type="evidence" value="ECO:0007669"/>
    <property type="project" value="TreeGrafter"/>
</dbReference>
<evidence type="ECO:0000313" key="8">
    <source>
        <dbReference type="Proteomes" id="UP000799778"/>
    </source>
</evidence>
<dbReference type="Gene3D" id="1.10.1040.10">
    <property type="entry name" value="N-(1-d-carboxylethyl)-l-norvaline Dehydrogenase, domain 2"/>
    <property type="match status" value="1"/>
</dbReference>
<protein>
    <recommendedName>
        <fullName evidence="9">6-phosphogluconate dehydrogenase C-terminal domain-like protein</fullName>
    </recommendedName>
</protein>
<dbReference type="GO" id="GO:0008677">
    <property type="term" value="F:2-dehydropantoate 2-reductase activity"/>
    <property type="evidence" value="ECO:0007669"/>
    <property type="project" value="TreeGrafter"/>
</dbReference>
<dbReference type="Gene3D" id="3.40.50.720">
    <property type="entry name" value="NAD(P)-binding Rossmann-like Domain"/>
    <property type="match status" value="1"/>
</dbReference>
<dbReference type="SUPFAM" id="SSF51735">
    <property type="entry name" value="NAD(P)-binding Rossmann-fold domains"/>
    <property type="match status" value="1"/>
</dbReference>
<keyword evidence="2" id="KW-0521">NADP</keyword>
<organism evidence="7 8">
    <name type="scientific">Aaosphaeria arxii CBS 175.79</name>
    <dbReference type="NCBI Taxonomy" id="1450172"/>
    <lineage>
        <taxon>Eukaryota</taxon>
        <taxon>Fungi</taxon>
        <taxon>Dikarya</taxon>
        <taxon>Ascomycota</taxon>
        <taxon>Pezizomycotina</taxon>
        <taxon>Dothideomycetes</taxon>
        <taxon>Pleosporomycetidae</taxon>
        <taxon>Pleosporales</taxon>
        <taxon>Pleosporales incertae sedis</taxon>
        <taxon>Aaosphaeria</taxon>
    </lineage>
</organism>
<accession>A0A6A5YA05</accession>
<dbReference type="OrthoDB" id="73846at2759"/>
<evidence type="ECO:0000313" key="7">
    <source>
        <dbReference type="EMBL" id="KAF2021591.1"/>
    </source>
</evidence>
<feature type="region of interest" description="Disordered" evidence="4">
    <location>
        <begin position="1"/>
        <end position="50"/>
    </location>
</feature>
<proteinExistence type="inferred from homology"/>
<feature type="domain" description="Ketopantoate reductase N-terminal" evidence="5">
    <location>
        <begin position="69"/>
        <end position="263"/>
    </location>
</feature>
<gene>
    <name evidence="7" type="ORF">BU24DRAFT_362255</name>
</gene>
<dbReference type="EMBL" id="ML978066">
    <property type="protein sequence ID" value="KAF2021591.1"/>
    <property type="molecule type" value="Genomic_DNA"/>
</dbReference>
<dbReference type="InterPro" id="IPR050838">
    <property type="entry name" value="Ketopantoate_reductase"/>
</dbReference>
<dbReference type="SUPFAM" id="SSF48179">
    <property type="entry name" value="6-phosphogluconate dehydrogenase C-terminal domain-like"/>
    <property type="match status" value="1"/>
</dbReference>
<dbReference type="Pfam" id="PF02558">
    <property type="entry name" value="ApbA"/>
    <property type="match status" value="1"/>
</dbReference>
<comment type="similarity">
    <text evidence="1">Belongs to the ketopantoate reductase family.</text>
</comment>
<keyword evidence="8" id="KW-1185">Reference proteome</keyword>
<feature type="compositionally biased region" description="Polar residues" evidence="4">
    <location>
        <begin position="1"/>
        <end position="13"/>
    </location>
</feature>
<evidence type="ECO:0000259" key="5">
    <source>
        <dbReference type="Pfam" id="PF02558"/>
    </source>
</evidence>
<feature type="compositionally biased region" description="Polar residues" evidence="4">
    <location>
        <begin position="150"/>
        <end position="170"/>
    </location>
</feature>
<sequence>MGRVAFSQTSGQLRSFLPKDGKEPRTGQHNDADDDTVPDSPPVDSITPNLRTPNVADFYRAKPVSNRRIHILGLGSVGKLVAHSLRTIPNPPPVTLIFGGWAPLNQWKESKQTLQFVVDGSVDRQAGYDAELAFHRRRYHGQELPVHGNDGNSTDSTSWQNQEPQVQDGESTEPITSLIVCTSTPFVLQSLSAVRHRLRADSVILFLQDGMGTIEEVNREIFPDPATRPRYMVGVNTHGLHGIKDDPFTTVHAGFGTISLGLLPHEREGGSRPFSPTPKFVPRRHLPLNSKSMDEHENESSEARSSFLWASNDRYLLRTLLRAPALCATAFSPPDLLQMQLERLAISSVINPLSVLLDARNGAILYNYNITRTMRLLLAETSLVIRSLPQLAYIPNVAQRFDTGRLETLVVNTAHRRRDNISTMLADVRAGQITEIDYINGWIVRKGEELGLQCLTNYVMVNLVKGKSRLIQSEMGDDVPFVQERAGEGAFHIREGETEA</sequence>
<feature type="domain" description="Ketopantoate reductase C-terminal" evidence="6">
    <location>
        <begin position="335"/>
        <end position="467"/>
    </location>
</feature>
<dbReference type="GO" id="GO:0050661">
    <property type="term" value="F:NADP binding"/>
    <property type="evidence" value="ECO:0007669"/>
    <property type="project" value="TreeGrafter"/>
</dbReference>
<dbReference type="PANTHER" id="PTHR43765">
    <property type="entry name" value="2-DEHYDROPANTOATE 2-REDUCTASE-RELATED"/>
    <property type="match status" value="1"/>
</dbReference>
<evidence type="ECO:0000256" key="1">
    <source>
        <dbReference type="ARBA" id="ARBA00007870"/>
    </source>
</evidence>
<dbReference type="InterPro" id="IPR036291">
    <property type="entry name" value="NAD(P)-bd_dom_sf"/>
</dbReference>
<name>A0A6A5YA05_9PLEO</name>
<dbReference type="Proteomes" id="UP000799778">
    <property type="component" value="Unassembled WGS sequence"/>
</dbReference>
<dbReference type="PANTHER" id="PTHR43765:SF2">
    <property type="entry name" value="2-DEHYDROPANTOATE 2-REDUCTASE"/>
    <property type="match status" value="1"/>
</dbReference>
<evidence type="ECO:0000256" key="4">
    <source>
        <dbReference type="SAM" id="MobiDB-lite"/>
    </source>
</evidence>
<dbReference type="InterPro" id="IPR008927">
    <property type="entry name" value="6-PGluconate_DH-like_C_sf"/>
</dbReference>
<reference evidence="7" key="1">
    <citation type="journal article" date="2020" name="Stud. Mycol.">
        <title>101 Dothideomycetes genomes: a test case for predicting lifestyles and emergence of pathogens.</title>
        <authorList>
            <person name="Haridas S."/>
            <person name="Albert R."/>
            <person name="Binder M."/>
            <person name="Bloem J."/>
            <person name="Labutti K."/>
            <person name="Salamov A."/>
            <person name="Andreopoulos B."/>
            <person name="Baker S."/>
            <person name="Barry K."/>
            <person name="Bills G."/>
            <person name="Bluhm B."/>
            <person name="Cannon C."/>
            <person name="Castanera R."/>
            <person name="Culley D."/>
            <person name="Daum C."/>
            <person name="Ezra D."/>
            <person name="Gonzalez J."/>
            <person name="Henrissat B."/>
            <person name="Kuo A."/>
            <person name="Liang C."/>
            <person name="Lipzen A."/>
            <person name="Lutzoni F."/>
            <person name="Magnuson J."/>
            <person name="Mondo S."/>
            <person name="Nolan M."/>
            <person name="Ohm R."/>
            <person name="Pangilinan J."/>
            <person name="Park H.-J."/>
            <person name="Ramirez L."/>
            <person name="Alfaro M."/>
            <person name="Sun H."/>
            <person name="Tritt A."/>
            <person name="Yoshinaga Y."/>
            <person name="Zwiers L.-H."/>
            <person name="Turgeon B."/>
            <person name="Goodwin S."/>
            <person name="Spatafora J."/>
            <person name="Crous P."/>
            <person name="Grigoriev I."/>
        </authorList>
    </citation>
    <scope>NUCLEOTIDE SEQUENCE</scope>
    <source>
        <strain evidence="7">CBS 175.79</strain>
    </source>
</reference>
<evidence type="ECO:0000256" key="3">
    <source>
        <dbReference type="ARBA" id="ARBA00023002"/>
    </source>
</evidence>
<evidence type="ECO:0000259" key="6">
    <source>
        <dbReference type="Pfam" id="PF08546"/>
    </source>
</evidence>
<dbReference type="RefSeq" id="XP_033389930.1">
    <property type="nucleotide sequence ID" value="XM_033524176.1"/>
</dbReference>
<feature type="compositionally biased region" description="Basic and acidic residues" evidence="4">
    <location>
        <begin position="17"/>
        <end position="31"/>
    </location>
</feature>
<dbReference type="InterPro" id="IPR013752">
    <property type="entry name" value="KPA_reductase"/>
</dbReference>